<dbReference type="PROSITE" id="PS50059">
    <property type="entry name" value="FKBP_PPIASE"/>
    <property type="match status" value="1"/>
</dbReference>
<feature type="domain" description="PPIase FKBP-type" evidence="7">
    <location>
        <begin position="106"/>
        <end position="209"/>
    </location>
</feature>
<gene>
    <name evidence="8" type="ORF">H8744_07265</name>
</gene>
<protein>
    <recommendedName>
        <fullName evidence="6">Peptidyl-prolyl cis-trans isomerase</fullName>
        <ecNumber evidence="6">5.2.1.8</ecNumber>
    </recommendedName>
</protein>
<evidence type="ECO:0000313" key="8">
    <source>
        <dbReference type="EMBL" id="MBC8593057.1"/>
    </source>
</evidence>
<reference evidence="8" key="1">
    <citation type="submission" date="2020-08" db="EMBL/GenBank/DDBJ databases">
        <title>Genome public.</title>
        <authorList>
            <person name="Liu C."/>
            <person name="Sun Q."/>
        </authorList>
    </citation>
    <scope>NUCLEOTIDE SEQUENCE</scope>
    <source>
        <strain evidence="8">N12</strain>
    </source>
</reference>
<dbReference type="InterPro" id="IPR046357">
    <property type="entry name" value="PPIase_dom_sf"/>
</dbReference>
<evidence type="ECO:0000256" key="4">
    <source>
        <dbReference type="ARBA" id="ARBA00023235"/>
    </source>
</evidence>
<dbReference type="AlphaFoldDB" id="A0A926F505"/>
<name>A0A926F505_9BACT</name>
<keyword evidence="4 5" id="KW-0413">Isomerase</keyword>
<dbReference type="PROSITE" id="PS51257">
    <property type="entry name" value="PROKAR_LIPOPROTEIN"/>
    <property type="match status" value="1"/>
</dbReference>
<evidence type="ECO:0000256" key="3">
    <source>
        <dbReference type="ARBA" id="ARBA00023110"/>
    </source>
</evidence>
<dbReference type="Pfam" id="PF00254">
    <property type="entry name" value="FKBP_C"/>
    <property type="match status" value="1"/>
</dbReference>
<evidence type="ECO:0000259" key="7">
    <source>
        <dbReference type="PROSITE" id="PS50059"/>
    </source>
</evidence>
<dbReference type="PANTHER" id="PTHR43811:SF19">
    <property type="entry name" value="39 KDA FK506-BINDING NUCLEAR PROTEIN"/>
    <property type="match status" value="1"/>
</dbReference>
<proteinExistence type="inferred from homology"/>
<dbReference type="InterPro" id="IPR001179">
    <property type="entry name" value="PPIase_FKBP_dom"/>
</dbReference>
<evidence type="ECO:0000256" key="1">
    <source>
        <dbReference type="ARBA" id="ARBA00000971"/>
    </source>
</evidence>
<dbReference type="EMBL" id="JACRTF010000001">
    <property type="protein sequence ID" value="MBC8593057.1"/>
    <property type="molecule type" value="Genomic_DNA"/>
</dbReference>
<keyword evidence="9" id="KW-1185">Reference proteome</keyword>
<keyword evidence="3 5" id="KW-0697">Rotamase</keyword>
<accession>A0A926F505</accession>
<comment type="similarity">
    <text evidence="2 6">Belongs to the FKBP-type PPIase family.</text>
</comment>
<evidence type="ECO:0000256" key="6">
    <source>
        <dbReference type="RuleBase" id="RU003915"/>
    </source>
</evidence>
<dbReference type="EC" id="5.2.1.8" evidence="6"/>
<evidence type="ECO:0000256" key="5">
    <source>
        <dbReference type="PROSITE-ProRule" id="PRU00277"/>
    </source>
</evidence>
<sequence length="221" mass="24936">MNKKIYLLPILLFVLALTSCEETKEVSKYDNWQSRNDAFIDSLRSVYDQGTVDKDGRKLERFALLTAPDNYIYYKVLDPVTGTPTENNPYEYIEGYEKSDIRPLYTDTVNVYYRGTLINGEYFDGFKGPNPTVFDRPIRVGVSGLLGGSTGVVVGWTEVLQRMTVGARWKVFIPWEYAYGSSSQTGSGDGVDIPAYSALIFDMQLYNIDNASSNSLEVEEE</sequence>
<dbReference type="SUPFAM" id="SSF54534">
    <property type="entry name" value="FKBP-like"/>
    <property type="match status" value="1"/>
</dbReference>
<dbReference type="PANTHER" id="PTHR43811">
    <property type="entry name" value="FKBP-TYPE PEPTIDYL-PROLYL CIS-TRANS ISOMERASE FKPA"/>
    <property type="match status" value="1"/>
</dbReference>
<dbReference type="Proteomes" id="UP000651085">
    <property type="component" value="Unassembled WGS sequence"/>
</dbReference>
<dbReference type="RefSeq" id="WP_262434218.1">
    <property type="nucleotide sequence ID" value="NZ_JACRTF010000001.1"/>
</dbReference>
<comment type="catalytic activity">
    <reaction evidence="1 5 6">
        <text>[protein]-peptidylproline (omega=180) = [protein]-peptidylproline (omega=0)</text>
        <dbReference type="Rhea" id="RHEA:16237"/>
        <dbReference type="Rhea" id="RHEA-COMP:10747"/>
        <dbReference type="Rhea" id="RHEA-COMP:10748"/>
        <dbReference type="ChEBI" id="CHEBI:83833"/>
        <dbReference type="ChEBI" id="CHEBI:83834"/>
        <dbReference type="EC" id="5.2.1.8"/>
    </reaction>
</comment>
<organism evidence="8 9">
    <name type="scientific">Jilunia laotingensis</name>
    <dbReference type="NCBI Taxonomy" id="2763675"/>
    <lineage>
        <taxon>Bacteria</taxon>
        <taxon>Pseudomonadati</taxon>
        <taxon>Bacteroidota</taxon>
        <taxon>Bacteroidia</taxon>
        <taxon>Bacteroidales</taxon>
        <taxon>Bacteroidaceae</taxon>
        <taxon>Jilunia</taxon>
    </lineage>
</organism>
<dbReference type="Gene3D" id="3.10.50.40">
    <property type="match status" value="1"/>
</dbReference>
<evidence type="ECO:0000256" key="2">
    <source>
        <dbReference type="ARBA" id="ARBA00006577"/>
    </source>
</evidence>
<evidence type="ECO:0000313" key="9">
    <source>
        <dbReference type="Proteomes" id="UP000651085"/>
    </source>
</evidence>
<dbReference type="GO" id="GO:0003755">
    <property type="term" value="F:peptidyl-prolyl cis-trans isomerase activity"/>
    <property type="evidence" value="ECO:0007669"/>
    <property type="project" value="UniProtKB-UniRule"/>
</dbReference>
<comment type="caution">
    <text evidence="8">The sequence shown here is derived from an EMBL/GenBank/DDBJ whole genome shotgun (WGS) entry which is preliminary data.</text>
</comment>